<feature type="compositionally biased region" description="Basic and acidic residues" evidence="1">
    <location>
        <begin position="17"/>
        <end position="27"/>
    </location>
</feature>
<evidence type="ECO:0000313" key="3">
    <source>
        <dbReference type="Proteomes" id="UP000005206"/>
    </source>
</evidence>
<dbReference type="EMBL" id="GG698897">
    <property type="protein sequence ID" value="EEU47212.1"/>
    <property type="molecule type" value="Genomic_DNA"/>
</dbReference>
<dbReference type="OrthoDB" id="5101763at2759"/>
<reference evidence="2 3" key="1">
    <citation type="journal article" date="2009" name="PLoS Genet.">
        <title>The genome of Nectria haematococca: contribution of supernumerary chromosomes to gene expansion.</title>
        <authorList>
            <person name="Coleman J.J."/>
            <person name="Rounsley S.D."/>
            <person name="Rodriguez-Carres M."/>
            <person name="Kuo A."/>
            <person name="Wasmann C.C."/>
            <person name="Grimwood J."/>
            <person name="Schmutz J."/>
            <person name="Taga M."/>
            <person name="White G.J."/>
            <person name="Zhou S."/>
            <person name="Schwartz D.C."/>
            <person name="Freitag M."/>
            <person name="Ma L.J."/>
            <person name="Danchin E.G."/>
            <person name="Henrissat B."/>
            <person name="Coutinho P.M."/>
            <person name="Nelson D.R."/>
            <person name="Straney D."/>
            <person name="Napoli C.A."/>
            <person name="Barker B.M."/>
            <person name="Gribskov M."/>
            <person name="Rep M."/>
            <person name="Kroken S."/>
            <person name="Molnar I."/>
            <person name="Rensing C."/>
            <person name="Kennell J.C."/>
            <person name="Zamora J."/>
            <person name="Farman M.L."/>
            <person name="Selker E.U."/>
            <person name="Salamov A."/>
            <person name="Shapiro H."/>
            <person name="Pangilinan J."/>
            <person name="Lindquist E."/>
            <person name="Lamers C."/>
            <person name="Grigoriev I.V."/>
            <person name="Geiser D.M."/>
            <person name="Covert S.F."/>
            <person name="Temporini E."/>
            <person name="Vanetten H.D."/>
        </authorList>
    </citation>
    <scope>NUCLEOTIDE SEQUENCE [LARGE SCALE GENOMIC DNA]</scope>
    <source>
        <strain evidence="3">ATCC MYA-4622 / CBS 123669 / FGSC 9596 / NRRL 45880 / 77-13-4</strain>
    </source>
</reference>
<dbReference type="AlphaFoldDB" id="C7YL81"/>
<protein>
    <submittedName>
        <fullName evidence="2">Uncharacterized protein</fullName>
    </submittedName>
</protein>
<proteinExistence type="predicted"/>
<dbReference type="OMA" id="RDVEMIM"/>
<keyword evidence="3" id="KW-1185">Reference proteome</keyword>
<name>C7YL81_FUSV7</name>
<gene>
    <name evidence="2" type="ORF">NECHADRAFT_77437</name>
</gene>
<accession>C7YL81</accession>
<dbReference type="VEuPathDB" id="FungiDB:NECHADRAFT_77437"/>
<evidence type="ECO:0000256" key="1">
    <source>
        <dbReference type="SAM" id="MobiDB-lite"/>
    </source>
</evidence>
<feature type="region of interest" description="Disordered" evidence="1">
    <location>
        <begin position="1"/>
        <end position="50"/>
    </location>
</feature>
<dbReference type="RefSeq" id="XP_003052925.1">
    <property type="nucleotide sequence ID" value="XM_003052879.1"/>
</dbReference>
<sequence>MYAGNVFQEEENGEGESLVRVREERGTRSGKVFKNWSSNQRSNPAPVWRDPKFSETSIEVGVLGVNHPEPGSDIIPEIPLSSARAAGAPTMLGLTLNLEEGSYAFLWRDSNCKFINPKYVRLNDEYTMATARATAIEHYNGRAIARIMSFNTDLIISAARRRIRKWAVSGSQTRADLDEEDIVTAGEVRKLVFASDFLAECQIALQETMQELSGRDPFVLSF</sequence>
<evidence type="ECO:0000313" key="2">
    <source>
        <dbReference type="EMBL" id="EEU47212.1"/>
    </source>
</evidence>
<dbReference type="GeneID" id="9670988"/>
<dbReference type="HOGENOM" id="CLU_1245687_0_0_1"/>
<organism evidence="2 3">
    <name type="scientific">Fusarium vanettenii (strain ATCC MYA-4622 / CBS 123669 / FGSC 9596 / NRRL 45880 / 77-13-4)</name>
    <name type="common">Fusarium solani subsp. pisi</name>
    <dbReference type="NCBI Taxonomy" id="660122"/>
    <lineage>
        <taxon>Eukaryota</taxon>
        <taxon>Fungi</taxon>
        <taxon>Dikarya</taxon>
        <taxon>Ascomycota</taxon>
        <taxon>Pezizomycotina</taxon>
        <taxon>Sordariomycetes</taxon>
        <taxon>Hypocreomycetidae</taxon>
        <taxon>Hypocreales</taxon>
        <taxon>Nectriaceae</taxon>
        <taxon>Fusarium</taxon>
        <taxon>Fusarium solani species complex</taxon>
        <taxon>Fusarium vanettenii</taxon>
    </lineage>
</organism>
<dbReference type="InParanoid" id="C7YL81"/>
<dbReference type="KEGG" id="nhe:NECHADRAFT_77437"/>
<dbReference type="Proteomes" id="UP000005206">
    <property type="component" value="Chromosome 3"/>
</dbReference>